<evidence type="ECO:0000313" key="2">
    <source>
        <dbReference type="EMBL" id="GGF92446.1"/>
    </source>
</evidence>
<sequence>MSKIIIFCLLLLTTLSVSQAFDHCDGPPWDPCELFSSDDVPDNQTAANGYIKTLPQRVNEIHNAPLTIDKLDMMGFLGDANEKSQTATYLEFLMWEAGFEAKGNYVANQQQPYTVSNFYNHQYGDNFTYFLPPFDYKKGWKYCQALKFRPTVEQIKKAQSILQEINDVITVLTTKLPEFDPKTETSSDLVKKNRQYYDNALKKLKTFNYDADISYAKSQFDQYTFVQSKKALTGEQYWINQPCLKGDSGGQLTVYNY</sequence>
<evidence type="ECO:0000313" key="3">
    <source>
        <dbReference type="Proteomes" id="UP000636949"/>
    </source>
</evidence>
<dbReference type="RefSeq" id="WP_117002070.1">
    <property type="nucleotide sequence ID" value="NZ_BMJS01000005.1"/>
</dbReference>
<dbReference type="AlphaFoldDB" id="A0A8J2Z3D2"/>
<dbReference type="EMBL" id="BMJS01000005">
    <property type="protein sequence ID" value="GGF92446.1"/>
    <property type="molecule type" value="Genomic_DNA"/>
</dbReference>
<evidence type="ECO:0000256" key="1">
    <source>
        <dbReference type="SAM" id="SignalP"/>
    </source>
</evidence>
<name>A0A8J2Z3D2_9GAMM</name>
<feature type="chain" id="PRO_5035266740" evidence="1">
    <location>
        <begin position="21"/>
        <end position="257"/>
    </location>
</feature>
<reference evidence="2" key="2">
    <citation type="submission" date="2020-09" db="EMBL/GenBank/DDBJ databases">
        <authorList>
            <person name="Sun Q."/>
            <person name="Zhou Y."/>
        </authorList>
    </citation>
    <scope>NUCLEOTIDE SEQUENCE</scope>
    <source>
        <strain evidence="2">CGMCC 1.15758</strain>
    </source>
</reference>
<accession>A0A8J2Z3D2</accession>
<comment type="caution">
    <text evidence="2">The sequence shown here is derived from an EMBL/GenBank/DDBJ whole genome shotgun (WGS) entry which is preliminary data.</text>
</comment>
<gene>
    <name evidence="2" type="ORF">GCM10010995_07040</name>
</gene>
<dbReference type="Proteomes" id="UP000636949">
    <property type="component" value="Unassembled WGS sequence"/>
</dbReference>
<proteinExistence type="predicted"/>
<organism evidence="2 3">
    <name type="scientific">Cysteiniphilum litorale</name>
    <dbReference type="NCBI Taxonomy" id="2056700"/>
    <lineage>
        <taxon>Bacteria</taxon>
        <taxon>Pseudomonadati</taxon>
        <taxon>Pseudomonadota</taxon>
        <taxon>Gammaproteobacteria</taxon>
        <taxon>Thiotrichales</taxon>
        <taxon>Fastidiosibacteraceae</taxon>
        <taxon>Cysteiniphilum</taxon>
    </lineage>
</organism>
<keyword evidence="1" id="KW-0732">Signal</keyword>
<protein>
    <submittedName>
        <fullName evidence="2">Uncharacterized protein</fullName>
    </submittedName>
</protein>
<reference evidence="2" key="1">
    <citation type="journal article" date="2014" name="Int. J. Syst. Evol. Microbiol.">
        <title>Complete genome sequence of Corynebacterium casei LMG S-19264T (=DSM 44701T), isolated from a smear-ripened cheese.</title>
        <authorList>
            <consortium name="US DOE Joint Genome Institute (JGI-PGF)"/>
            <person name="Walter F."/>
            <person name="Albersmeier A."/>
            <person name="Kalinowski J."/>
            <person name="Ruckert C."/>
        </authorList>
    </citation>
    <scope>NUCLEOTIDE SEQUENCE</scope>
    <source>
        <strain evidence="2">CGMCC 1.15758</strain>
    </source>
</reference>
<dbReference type="OrthoDB" id="9840813at2"/>
<keyword evidence="3" id="KW-1185">Reference proteome</keyword>
<feature type="signal peptide" evidence="1">
    <location>
        <begin position="1"/>
        <end position="20"/>
    </location>
</feature>